<proteinExistence type="predicted"/>
<gene>
    <name evidence="4" type="ORF">V6590_06720</name>
</gene>
<protein>
    <submittedName>
        <fullName evidence="4">SIS domain-containing protein</fullName>
        <ecNumber evidence="4">3.5.-.-</ecNumber>
    </submittedName>
</protein>
<dbReference type="InterPro" id="IPR035466">
    <property type="entry name" value="GlmS/AgaS_SIS"/>
</dbReference>
<dbReference type="EC" id="3.5.-.-" evidence="4"/>
<comment type="caution">
    <text evidence="4">The sequence shown here is derived from an EMBL/GenBank/DDBJ whole genome shotgun (WGS) entry which is preliminary data.</text>
</comment>
<evidence type="ECO:0000313" key="4">
    <source>
        <dbReference type="EMBL" id="MEH7827834.1"/>
    </source>
</evidence>
<dbReference type="GO" id="GO:0016787">
    <property type="term" value="F:hydrolase activity"/>
    <property type="evidence" value="ECO:0007669"/>
    <property type="project" value="UniProtKB-KW"/>
</dbReference>
<dbReference type="Pfam" id="PF01380">
    <property type="entry name" value="SIS"/>
    <property type="match status" value="2"/>
</dbReference>
<dbReference type="CDD" id="cd05008">
    <property type="entry name" value="SIS_GlmS_GlmD_1"/>
    <property type="match status" value="1"/>
</dbReference>
<evidence type="ECO:0000259" key="3">
    <source>
        <dbReference type="PROSITE" id="PS51464"/>
    </source>
</evidence>
<dbReference type="SUPFAM" id="SSF53697">
    <property type="entry name" value="SIS domain"/>
    <property type="match status" value="1"/>
</dbReference>
<dbReference type="Proteomes" id="UP001431963">
    <property type="component" value="Unassembled WGS sequence"/>
</dbReference>
<feature type="domain" description="SIS" evidence="3">
    <location>
        <begin position="31"/>
        <end position="181"/>
    </location>
</feature>
<dbReference type="InterPro" id="IPR035490">
    <property type="entry name" value="GlmS/FrlB_SIS"/>
</dbReference>
<keyword evidence="2" id="KW-0677">Repeat</keyword>
<feature type="domain" description="SIS" evidence="3">
    <location>
        <begin position="195"/>
        <end position="326"/>
    </location>
</feature>
<dbReference type="PANTHER" id="PTHR10937">
    <property type="entry name" value="GLUCOSAMINE--FRUCTOSE-6-PHOSPHATE AMINOTRANSFERASE, ISOMERIZING"/>
    <property type="match status" value="1"/>
</dbReference>
<dbReference type="InterPro" id="IPR001347">
    <property type="entry name" value="SIS_dom"/>
</dbReference>
<dbReference type="Gene3D" id="3.40.50.10490">
    <property type="entry name" value="Glucose-6-phosphate isomerase like protein, domain 1"/>
    <property type="match status" value="2"/>
</dbReference>
<name>A0ABU8BT12_9RHOB</name>
<reference evidence="4" key="1">
    <citation type="submission" date="2024-02" db="EMBL/GenBank/DDBJ databases">
        <title>Genome sequences of strain Gemmobacter sp. JM10B15.</title>
        <authorList>
            <person name="Zhang M."/>
        </authorList>
    </citation>
    <scope>NUCLEOTIDE SEQUENCE</scope>
    <source>
        <strain evidence="4">JM10B15</strain>
    </source>
</reference>
<evidence type="ECO:0000256" key="2">
    <source>
        <dbReference type="ARBA" id="ARBA00022737"/>
    </source>
</evidence>
<evidence type="ECO:0000256" key="1">
    <source>
        <dbReference type="ARBA" id="ARBA00022576"/>
    </source>
</evidence>
<dbReference type="RefSeq" id="WP_335421189.1">
    <property type="nucleotide sequence ID" value="NZ_JBALHR010000003.1"/>
</dbReference>
<dbReference type="PANTHER" id="PTHR10937:SF8">
    <property type="entry name" value="AMINOTRANSFERASE-RELATED"/>
    <property type="match status" value="1"/>
</dbReference>
<dbReference type="CDD" id="cd05009">
    <property type="entry name" value="SIS_GlmS_GlmD_2"/>
    <property type="match status" value="1"/>
</dbReference>
<dbReference type="PROSITE" id="PS51464">
    <property type="entry name" value="SIS"/>
    <property type="match status" value="2"/>
</dbReference>
<keyword evidence="1" id="KW-0032">Aminotransferase</keyword>
<organism evidence="4 5">
    <name type="scientific">Gemmobacter denitrificans</name>
    <dbReference type="NCBI Taxonomy" id="3123040"/>
    <lineage>
        <taxon>Bacteria</taxon>
        <taxon>Pseudomonadati</taxon>
        <taxon>Pseudomonadota</taxon>
        <taxon>Alphaproteobacteria</taxon>
        <taxon>Rhodobacterales</taxon>
        <taxon>Paracoccaceae</taxon>
        <taxon>Gemmobacter</taxon>
    </lineage>
</organism>
<accession>A0ABU8BT12</accession>
<dbReference type="EMBL" id="JBALHR010000003">
    <property type="protein sequence ID" value="MEH7827834.1"/>
    <property type="molecule type" value="Genomic_DNA"/>
</dbReference>
<evidence type="ECO:0000313" key="5">
    <source>
        <dbReference type="Proteomes" id="UP001431963"/>
    </source>
</evidence>
<sequence>MTQSHMAREVAEIPEAAARFLDRSAAAVSAAAAALRRADPGLVVTVARGSSDHAATYLKYAIELAAGVPVASVGPSVASIYKRPLRLTGAACIGISQSGRSPDIVEMMRSAGENGALSIAITNHADSPMAEVSAHALALQAGEEKSVAATKTFVTSVLAGLSLLAHWREDADLQAAVAGLPDALARAVTLDWSPLSARLSRASSAFVLGRGPAFATAHEAALKFKETSGIHAEAYSAAEVLHGPAAIVQAHFPVLALGVDDAALPQLCATAERLASQGADVFVTGATVPGATTLPMIGGLHPLVAPLVTMAGFYAFVEALARRRGFDPDTPPHLRKVTETV</sequence>
<keyword evidence="4" id="KW-0378">Hydrolase</keyword>
<keyword evidence="5" id="KW-1185">Reference proteome</keyword>
<dbReference type="InterPro" id="IPR046348">
    <property type="entry name" value="SIS_dom_sf"/>
</dbReference>
<keyword evidence="1" id="KW-0808">Transferase</keyword>